<reference evidence="2 4" key="1">
    <citation type="journal article" date="2012" name="Nature">
        <title>Algal genomes reveal evolutionary mosaicism and the fate of nucleomorphs.</title>
        <authorList>
            <consortium name="DOE Joint Genome Institute"/>
            <person name="Curtis B.A."/>
            <person name="Tanifuji G."/>
            <person name="Burki F."/>
            <person name="Gruber A."/>
            <person name="Irimia M."/>
            <person name="Maruyama S."/>
            <person name="Arias M.C."/>
            <person name="Ball S.G."/>
            <person name="Gile G.H."/>
            <person name="Hirakawa Y."/>
            <person name="Hopkins J.F."/>
            <person name="Kuo A."/>
            <person name="Rensing S.A."/>
            <person name="Schmutz J."/>
            <person name="Symeonidi A."/>
            <person name="Elias M."/>
            <person name="Eveleigh R.J."/>
            <person name="Herman E.K."/>
            <person name="Klute M.J."/>
            <person name="Nakayama T."/>
            <person name="Obornik M."/>
            <person name="Reyes-Prieto A."/>
            <person name="Armbrust E.V."/>
            <person name="Aves S.J."/>
            <person name="Beiko R.G."/>
            <person name="Coutinho P."/>
            <person name="Dacks J.B."/>
            <person name="Durnford D.G."/>
            <person name="Fast N.M."/>
            <person name="Green B.R."/>
            <person name="Grisdale C.J."/>
            <person name="Hempel F."/>
            <person name="Henrissat B."/>
            <person name="Hoppner M.P."/>
            <person name="Ishida K."/>
            <person name="Kim E."/>
            <person name="Koreny L."/>
            <person name="Kroth P.G."/>
            <person name="Liu Y."/>
            <person name="Malik S.B."/>
            <person name="Maier U.G."/>
            <person name="McRose D."/>
            <person name="Mock T."/>
            <person name="Neilson J.A."/>
            <person name="Onodera N.T."/>
            <person name="Poole A.M."/>
            <person name="Pritham E.J."/>
            <person name="Richards T.A."/>
            <person name="Rocap G."/>
            <person name="Roy S.W."/>
            <person name="Sarai C."/>
            <person name="Schaack S."/>
            <person name="Shirato S."/>
            <person name="Slamovits C.H."/>
            <person name="Spencer D.F."/>
            <person name="Suzuki S."/>
            <person name="Worden A.Z."/>
            <person name="Zauner S."/>
            <person name="Barry K."/>
            <person name="Bell C."/>
            <person name="Bharti A.K."/>
            <person name="Crow J.A."/>
            <person name="Grimwood J."/>
            <person name="Kramer R."/>
            <person name="Lindquist E."/>
            <person name="Lucas S."/>
            <person name="Salamov A."/>
            <person name="McFadden G.I."/>
            <person name="Lane C.E."/>
            <person name="Keeling P.J."/>
            <person name="Gray M.W."/>
            <person name="Grigoriev I.V."/>
            <person name="Archibald J.M."/>
        </authorList>
    </citation>
    <scope>NUCLEOTIDE SEQUENCE</scope>
    <source>
        <strain evidence="2 4">CCMP2712</strain>
    </source>
</reference>
<accession>L1JXK8</accession>
<gene>
    <name evidence="2" type="ORF">GUITHDRAFT_101402</name>
</gene>
<reference evidence="4" key="2">
    <citation type="submission" date="2012-11" db="EMBL/GenBank/DDBJ databases">
        <authorList>
            <person name="Kuo A."/>
            <person name="Curtis B.A."/>
            <person name="Tanifuji G."/>
            <person name="Burki F."/>
            <person name="Gruber A."/>
            <person name="Irimia M."/>
            <person name="Maruyama S."/>
            <person name="Arias M.C."/>
            <person name="Ball S.G."/>
            <person name="Gile G.H."/>
            <person name="Hirakawa Y."/>
            <person name="Hopkins J.F."/>
            <person name="Rensing S.A."/>
            <person name="Schmutz J."/>
            <person name="Symeonidi A."/>
            <person name="Elias M."/>
            <person name="Eveleigh R.J."/>
            <person name="Herman E.K."/>
            <person name="Klute M.J."/>
            <person name="Nakayama T."/>
            <person name="Obornik M."/>
            <person name="Reyes-Prieto A."/>
            <person name="Armbrust E.V."/>
            <person name="Aves S.J."/>
            <person name="Beiko R.G."/>
            <person name="Coutinho P."/>
            <person name="Dacks J.B."/>
            <person name="Durnford D.G."/>
            <person name="Fast N.M."/>
            <person name="Green B.R."/>
            <person name="Grisdale C."/>
            <person name="Hempe F."/>
            <person name="Henrissat B."/>
            <person name="Hoppner M.P."/>
            <person name="Ishida K.-I."/>
            <person name="Kim E."/>
            <person name="Koreny L."/>
            <person name="Kroth P.G."/>
            <person name="Liu Y."/>
            <person name="Malik S.-B."/>
            <person name="Maier U.G."/>
            <person name="McRose D."/>
            <person name="Mock T."/>
            <person name="Neilson J.A."/>
            <person name="Onodera N.T."/>
            <person name="Poole A.M."/>
            <person name="Pritham E.J."/>
            <person name="Richards T.A."/>
            <person name="Rocap G."/>
            <person name="Roy S.W."/>
            <person name="Sarai C."/>
            <person name="Schaack S."/>
            <person name="Shirato S."/>
            <person name="Slamovits C.H."/>
            <person name="Spencer D.F."/>
            <person name="Suzuki S."/>
            <person name="Worden A.Z."/>
            <person name="Zauner S."/>
            <person name="Barry K."/>
            <person name="Bell C."/>
            <person name="Bharti A.K."/>
            <person name="Crow J.A."/>
            <person name="Grimwood J."/>
            <person name="Kramer R."/>
            <person name="Lindquist E."/>
            <person name="Lucas S."/>
            <person name="Salamov A."/>
            <person name="McFadden G.I."/>
            <person name="Lane C.E."/>
            <person name="Keeling P.J."/>
            <person name="Gray M.W."/>
            <person name="Grigoriev I.V."/>
            <person name="Archibald J.M."/>
        </authorList>
    </citation>
    <scope>NUCLEOTIDE SEQUENCE</scope>
    <source>
        <strain evidence="4">CCMP2712</strain>
    </source>
</reference>
<dbReference type="AlphaFoldDB" id="L1JXK8"/>
<evidence type="ECO:0000256" key="1">
    <source>
        <dbReference type="SAM" id="MobiDB-lite"/>
    </source>
</evidence>
<feature type="region of interest" description="Disordered" evidence="1">
    <location>
        <begin position="361"/>
        <end position="381"/>
    </location>
</feature>
<sequence>MSNGPISPMSPVGREEHVDQQHLAESRSSWQSGMTTKIPTPREIGWGKYKDTKLDATAQRIQSFDSSRFSRDSLHGSQSKNDILQMTKRVRTLEVQNLFMPNDENAPQSNRSELSSRFHRKTIMPNPDNAGSKFSVEGWGPASKVEFEDYPVSLFSPDVSSLLTSRIIPDKSAASPVSGASQRSLELEVHGERLMKESEHHAQKIEAMKGMKTLSSRQVANLHYHLYKRGSMADAIKDLKKGSSLSSKDTSPSNYRRSFSPVDFSFLVTTKVGRLEGPSQSLGITHAAGLPSPLRYNQQAELDGVANSTASSKGFQNAYPFHSSKHVESSLKEIPVPKFAQAVKSSNASSSVFRPSFDKGVELDGQIAPGKRPRDLTINHR</sequence>
<name>L1JXK8_GUITC</name>
<reference evidence="3" key="3">
    <citation type="submission" date="2015-06" db="UniProtKB">
        <authorList>
            <consortium name="EnsemblProtists"/>
        </authorList>
    </citation>
    <scope>IDENTIFICATION</scope>
</reference>
<organism evidence="2">
    <name type="scientific">Guillardia theta (strain CCMP2712)</name>
    <name type="common">Cryptophyte</name>
    <dbReference type="NCBI Taxonomy" id="905079"/>
    <lineage>
        <taxon>Eukaryota</taxon>
        <taxon>Cryptophyceae</taxon>
        <taxon>Pyrenomonadales</taxon>
        <taxon>Geminigeraceae</taxon>
        <taxon>Guillardia</taxon>
    </lineage>
</organism>
<proteinExistence type="predicted"/>
<feature type="region of interest" description="Disordered" evidence="1">
    <location>
        <begin position="1"/>
        <end position="48"/>
    </location>
</feature>
<feature type="compositionally biased region" description="Basic and acidic residues" evidence="1">
    <location>
        <begin position="372"/>
        <end position="381"/>
    </location>
</feature>
<evidence type="ECO:0000313" key="2">
    <source>
        <dbReference type="EMBL" id="EKX52950.1"/>
    </source>
</evidence>
<dbReference type="RefSeq" id="XP_005839930.1">
    <property type="nucleotide sequence ID" value="XM_005839873.1"/>
</dbReference>
<dbReference type="PaxDb" id="55529-EKX52950"/>
<dbReference type="HOGENOM" id="CLU_726571_0_0_1"/>
<keyword evidence="4" id="KW-1185">Reference proteome</keyword>
<dbReference type="Proteomes" id="UP000011087">
    <property type="component" value="Unassembled WGS sequence"/>
</dbReference>
<feature type="compositionally biased region" description="Polar residues" evidence="1">
    <location>
        <begin position="26"/>
        <end position="38"/>
    </location>
</feature>
<dbReference type="EMBL" id="JH992971">
    <property type="protein sequence ID" value="EKX52950.1"/>
    <property type="molecule type" value="Genomic_DNA"/>
</dbReference>
<evidence type="ECO:0000313" key="4">
    <source>
        <dbReference type="Proteomes" id="UP000011087"/>
    </source>
</evidence>
<dbReference type="GeneID" id="17309595"/>
<evidence type="ECO:0000313" key="3">
    <source>
        <dbReference type="EnsemblProtists" id="EKX52950"/>
    </source>
</evidence>
<feature type="compositionally biased region" description="Basic and acidic residues" evidence="1">
    <location>
        <begin position="13"/>
        <end position="25"/>
    </location>
</feature>
<dbReference type="EnsemblProtists" id="EKX52950">
    <property type="protein sequence ID" value="EKX52950"/>
    <property type="gene ID" value="GUITHDRAFT_101402"/>
</dbReference>
<dbReference type="KEGG" id="gtt:GUITHDRAFT_101402"/>
<protein>
    <submittedName>
        <fullName evidence="2 3">Uncharacterized protein</fullName>
    </submittedName>
</protein>